<comment type="caution">
    <text evidence="1">The sequence shown here is derived from an EMBL/GenBank/DDBJ whole genome shotgun (WGS) entry which is preliminary data.</text>
</comment>
<dbReference type="Proteomes" id="UP000735302">
    <property type="component" value="Unassembled WGS sequence"/>
</dbReference>
<dbReference type="EMBL" id="BLXT01002893">
    <property type="protein sequence ID" value="GFN98886.1"/>
    <property type="molecule type" value="Genomic_DNA"/>
</dbReference>
<reference evidence="1 2" key="1">
    <citation type="journal article" date="2021" name="Elife">
        <title>Chloroplast acquisition without the gene transfer in kleptoplastic sea slugs, Plakobranchus ocellatus.</title>
        <authorList>
            <person name="Maeda T."/>
            <person name="Takahashi S."/>
            <person name="Yoshida T."/>
            <person name="Shimamura S."/>
            <person name="Takaki Y."/>
            <person name="Nagai Y."/>
            <person name="Toyoda A."/>
            <person name="Suzuki Y."/>
            <person name="Arimoto A."/>
            <person name="Ishii H."/>
            <person name="Satoh N."/>
            <person name="Nishiyama T."/>
            <person name="Hasebe M."/>
            <person name="Maruyama T."/>
            <person name="Minagawa J."/>
            <person name="Obokata J."/>
            <person name="Shigenobu S."/>
        </authorList>
    </citation>
    <scope>NUCLEOTIDE SEQUENCE [LARGE SCALE GENOMIC DNA]</scope>
</reference>
<organism evidence="1 2">
    <name type="scientific">Plakobranchus ocellatus</name>
    <dbReference type="NCBI Taxonomy" id="259542"/>
    <lineage>
        <taxon>Eukaryota</taxon>
        <taxon>Metazoa</taxon>
        <taxon>Spiralia</taxon>
        <taxon>Lophotrochozoa</taxon>
        <taxon>Mollusca</taxon>
        <taxon>Gastropoda</taxon>
        <taxon>Heterobranchia</taxon>
        <taxon>Euthyneura</taxon>
        <taxon>Panpulmonata</taxon>
        <taxon>Sacoglossa</taxon>
        <taxon>Placobranchoidea</taxon>
        <taxon>Plakobranchidae</taxon>
        <taxon>Plakobranchus</taxon>
    </lineage>
</organism>
<gene>
    <name evidence="1" type="ORF">PoB_002539200</name>
</gene>
<sequence>MDNWENVDEVLLDVFNKDQLVKNIVFNGRSSTPTTWFEANRVSDVGDTTASDSALRSQGSFDRVFESANDLSTSWPGRDLEV</sequence>
<keyword evidence="2" id="KW-1185">Reference proteome</keyword>
<dbReference type="AlphaFoldDB" id="A0AAV3ZWD3"/>
<protein>
    <submittedName>
        <fullName evidence="1">Uncharacterized protein</fullName>
    </submittedName>
</protein>
<proteinExistence type="predicted"/>
<evidence type="ECO:0000313" key="2">
    <source>
        <dbReference type="Proteomes" id="UP000735302"/>
    </source>
</evidence>
<accession>A0AAV3ZWD3</accession>
<name>A0AAV3ZWD3_9GAST</name>
<evidence type="ECO:0000313" key="1">
    <source>
        <dbReference type="EMBL" id="GFN98886.1"/>
    </source>
</evidence>